<evidence type="ECO:0000313" key="1">
    <source>
        <dbReference type="EMBL" id="QHU07743.1"/>
    </source>
</evidence>
<organism evidence="1">
    <name type="scientific">viral metagenome</name>
    <dbReference type="NCBI Taxonomy" id="1070528"/>
    <lineage>
        <taxon>unclassified sequences</taxon>
        <taxon>metagenomes</taxon>
        <taxon>organismal metagenomes</taxon>
    </lineage>
</organism>
<accession>A0A6C0JQS4</accession>
<reference evidence="1" key="1">
    <citation type="journal article" date="2020" name="Nature">
        <title>Giant virus diversity and host interactions through global metagenomics.</title>
        <authorList>
            <person name="Schulz F."/>
            <person name="Roux S."/>
            <person name="Paez-Espino D."/>
            <person name="Jungbluth S."/>
            <person name="Walsh D.A."/>
            <person name="Denef V.J."/>
            <person name="McMahon K.D."/>
            <person name="Konstantinidis K.T."/>
            <person name="Eloe-Fadrosh E.A."/>
            <person name="Kyrpides N.C."/>
            <person name="Woyke T."/>
        </authorList>
    </citation>
    <scope>NUCLEOTIDE SEQUENCE</scope>
    <source>
        <strain evidence="1">GVMAG-S-1041349-163</strain>
    </source>
</reference>
<dbReference type="EMBL" id="MN740686">
    <property type="protein sequence ID" value="QHU07743.1"/>
    <property type="molecule type" value="Genomic_DNA"/>
</dbReference>
<proteinExistence type="predicted"/>
<name>A0A6C0JQS4_9ZZZZ</name>
<sequence>MICNCDTCIFKKCCFCSDKSDEKYIEVHIDGHGVKRIPSGFNVRTNLQSGPSLPKSINYCDKCCYKENKKTRSEMLKNIRL</sequence>
<dbReference type="AlphaFoldDB" id="A0A6C0JQS4"/>
<protein>
    <submittedName>
        <fullName evidence="1">Uncharacterized protein</fullName>
    </submittedName>
</protein>